<comment type="caution">
    <text evidence="4">The sequence shown here is derived from an EMBL/GenBank/DDBJ whole genome shotgun (WGS) entry which is preliminary data.</text>
</comment>
<feature type="domain" description="DBB" evidence="3">
    <location>
        <begin position="459"/>
        <end position="596"/>
    </location>
</feature>
<dbReference type="InterPro" id="IPR035897">
    <property type="entry name" value="Toll_tir_struct_dom_sf"/>
</dbReference>
<organism evidence="4 5">
    <name type="scientific">Aphidius gifuensis</name>
    <name type="common">Parasitoid wasp</name>
    <dbReference type="NCBI Taxonomy" id="684658"/>
    <lineage>
        <taxon>Eukaryota</taxon>
        <taxon>Metazoa</taxon>
        <taxon>Ecdysozoa</taxon>
        <taxon>Arthropoda</taxon>
        <taxon>Hexapoda</taxon>
        <taxon>Insecta</taxon>
        <taxon>Pterygota</taxon>
        <taxon>Neoptera</taxon>
        <taxon>Endopterygota</taxon>
        <taxon>Hymenoptera</taxon>
        <taxon>Apocrita</taxon>
        <taxon>Ichneumonoidea</taxon>
        <taxon>Braconidae</taxon>
        <taxon>Aphidiinae</taxon>
        <taxon>Aphidius</taxon>
    </lineage>
</organism>
<dbReference type="PANTHER" id="PTHR16267:SF11">
    <property type="entry name" value="STUMPS, ISOFORM E"/>
    <property type="match status" value="1"/>
</dbReference>
<reference evidence="4 5" key="1">
    <citation type="submission" date="2020-08" db="EMBL/GenBank/DDBJ databases">
        <title>Aphidius gifuensis genome sequencing and assembly.</title>
        <authorList>
            <person name="Du Z."/>
        </authorList>
    </citation>
    <scope>NUCLEOTIDE SEQUENCE [LARGE SCALE GENOMIC DNA]</scope>
    <source>
        <strain evidence="4">YNYX2018</strain>
        <tissue evidence="4">Adults</tissue>
    </source>
</reference>
<dbReference type="PROSITE" id="PS51376">
    <property type="entry name" value="DBB"/>
    <property type="match status" value="1"/>
</dbReference>
<evidence type="ECO:0000256" key="2">
    <source>
        <dbReference type="SAM" id="MobiDB-lite"/>
    </source>
</evidence>
<dbReference type="Gene3D" id="3.40.50.10140">
    <property type="entry name" value="Toll/interleukin-1 receptor homology (TIR) domain"/>
    <property type="match status" value="1"/>
</dbReference>
<feature type="region of interest" description="Disordered" evidence="2">
    <location>
        <begin position="935"/>
        <end position="1042"/>
    </location>
</feature>
<dbReference type="PANTHER" id="PTHR16267">
    <property type="entry name" value="BANK1/PIK3AP1 FAMILY MEMBER"/>
    <property type="match status" value="1"/>
</dbReference>
<gene>
    <name evidence="4" type="ORF">HCN44_000639</name>
</gene>
<feature type="region of interest" description="Disordered" evidence="2">
    <location>
        <begin position="103"/>
        <end position="139"/>
    </location>
</feature>
<name>A0A834XT87_APHGI</name>
<feature type="compositionally biased region" description="Basic and acidic residues" evidence="2">
    <location>
        <begin position="1007"/>
        <end position="1024"/>
    </location>
</feature>
<feature type="compositionally biased region" description="Low complexity" evidence="2">
    <location>
        <begin position="974"/>
        <end position="999"/>
    </location>
</feature>
<evidence type="ECO:0000313" key="4">
    <source>
        <dbReference type="EMBL" id="KAF7990834.1"/>
    </source>
</evidence>
<dbReference type="GO" id="GO:0005104">
    <property type="term" value="F:fibroblast growth factor receptor binding"/>
    <property type="evidence" value="ECO:0007669"/>
    <property type="project" value="TreeGrafter"/>
</dbReference>
<feature type="compositionally biased region" description="Low complexity" evidence="2">
    <location>
        <begin position="832"/>
        <end position="847"/>
    </location>
</feature>
<dbReference type="SMART" id="SM01282">
    <property type="entry name" value="DBB"/>
    <property type="match status" value="1"/>
</dbReference>
<dbReference type="GO" id="GO:0005829">
    <property type="term" value="C:cytosol"/>
    <property type="evidence" value="ECO:0007669"/>
    <property type="project" value="TreeGrafter"/>
</dbReference>
<dbReference type="AlphaFoldDB" id="A0A834XT87"/>
<feature type="region of interest" description="Disordered" evidence="2">
    <location>
        <begin position="820"/>
        <end position="857"/>
    </location>
</feature>
<evidence type="ECO:0000259" key="3">
    <source>
        <dbReference type="PROSITE" id="PS51376"/>
    </source>
</evidence>
<dbReference type="OrthoDB" id="8192811at2759"/>
<feature type="compositionally biased region" description="Basic and acidic residues" evidence="2">
    <location>
        <begin position="820"/>
        <end position="831"/>
    </location>
</feature>
<dbReference type="InterPro" id="IPR017893">
    <property type="entry name" value="DBB_domain"/>
</dbReference>
<feature type="coiled-coil region" evidence="1">
    <location>
        <begin position="889"/>
        <end position="923"/>
    </location>
</feature>
<dbReference type="GO" id="GO:0005068">
    <property type="term" value="F:transmembrane receptor protein tyrosine kinase adaptor activity"/>
    <property type="evidence" value="ECO:0007669"/>
    <property type="project" value="TreeGrafter"/>
</dbReference>
<evidence type="ECO:0000313" key="5">
    <source>
        <dbReference type="Proteomes" id="UP000639338"/>
    </source>
</evidence>
<proteinExistence type="predicted"/>
<keyword evidence="5" id="KW-1185">Reference proteome</keyword>
<feature type="region of interest" description="Disordered" evidence="2">
    <location>
        <begin position="696"/>
        <end position="718"/>
    </location>
</feature>
<dbReference type="InterPro" id="IPR052446">
    <property type="entry name" value="B-cell_PI3K-Signaling_Adptrs"/>
</dbReference>
<protein>
    <recommendedName>
        <fullName evidence="3">DBB domain-containing protein</fullName>
    </recommendedName>
</protein>
<keyword evidence="1" id="KW-0175">Coiled coil</keyword>
<dbReference type="Proteomes" id="UP000639338">
    <property type="component" value="Unassembled WGS sequence"/>
</dbReference>
<evidence type="ECO:0000256" key="1">
    <source>
        <dbReference type="SAM" id="Coils"/>
    </source>
</evidence>
<dbReference type="EMBL" id="JACMRX010000004">
    <property type="protein sequence ID" value="KAF7990834.1"/>
    <property type="molecule type" value="Genomic_DNA"/>
</dbReference>
<accession>A0A834XT87</accession>
<dbReference type="Pfam" id="PF14545">
    <property type="entry name" value="DBB"/>
    <property type="match status" value="1"/>
</dbReference>
<sequence length="1254" mass="139807">MALDNPSYFTLSGGTVPPSGLSNDKSTLSKNNNTNIINTGSLSRGFAALFLKKSIMNNNNNKILITSENKSDNLVENKFHNNEPKRNLRSLFRSISANADNETLQILKGEPRPSDVAPPSPYLPHRSHSHSDHDRRRPNRRKILKSASELLSNDMIFCGLPGEEEASSRLHDNNNNNNHNNDDEEQDTGEVFLGIDDARYYNLSATLPAPGPSGSRRHSIGTFRDKEQNLAFRRKRIIQTEGFIKEPDGFAPPIPTDQVDGIIHDNTVHERKHKCVSRKGLRTRGITAKPDGTNMIEDRDDVVFISSKVSEASTLWVNYLTACFEQISRQQGRPPFKVRHVTVEDSTSPIINERILKSRLQIIIVCPVLLECATRRSEQASSLAKQLSPNRVLAMMLGVHDGHLNDNQKSVFITYDKWRKFFVKDQDETFVGEFLGAAVSILGTTTSSSLKNDKTTFTVHPKKVKIGNNRVIVIMNDPLKPEDMVSVIVDRCGEVIDISQVKKRNPYTLQFAIPDRCLEVSMLIGVRIIVNGIGQGVRQVKCESRLRELDQILRANDNPFEFMCQTFGFHSGDREQFDNWIVHSFQKNLPPKFDLLSTPNGTVPLQKNTTSSDEYPTLLHFAARFGLEKLAWQLLECPGGDIACDIKNVAELTPADIAENSGHTKLAHQLRGYMQMNEFTNMYSYLKVISENSNIESSDSPPVINSNSQAETEVDREDYCQPRPISEAYLVPPAARPITSPITASSSNLSSSSMCSNNFMGDMNYSIVPPPTPVLSSSVCTPINLDANCLNSPLQGYLKMNPAGPKIPVVTAPLMALKNSRKDLSMSRDDNSMTNSRNTNSSNSSSSQGRKSRELSGPQDELLEIINDFKNNVFTISEVERLVETWKNRNDVQQNFKDKQRQLTTMRDEYDRIQKKMKDEMKTTTPFDRIKKFFSKGKKDSSKDSSNNEENDGASIASEATDKTPSGGSDRRPISSLSLHSVSSSSSSGRMSIISGCSGTSLGDSGTHSDTEDRRLRNSREDKNAMMNYEIPPAPKPFTGKYSPMRHAPPSTTRSFDTDNNNRRVNVQNDDFYIAFPVSGLPIHSYNPDGSIIEPKTPFTPCDTSPQFLMSNKILEEEVASSGEIINNSSLEYINVTASTLIDEKKNDTENLKIDKNSSNVVETVSEKEKQFTKDIADEEVNTIEDKILTLSETTTQVSCLQSKHVSNSMGLDVVDAPMPDYMNIQPIEQEPKVVGTIPKKIPPQVPPRASTKK</sequence>
<feature type="region of interest" description="Disordered" evidence="2">
    <location>
        <begin position="165"/>
        <end position="186"/>
    </location>
</feature>